<feature type="region of interest" description="Disordered" evidence="1">
    <location>
        <begin position="334"/>
        <end position="396"/>
    </location>
</feature>
<sequence length="396" mass="42278">MPPKSNRATAKGKKTEAAKQAASKPVPKGKGKQRALSPSAAPGLAIAKALTTLTSRTKARAMQGKTAAQEIRRAPIAAAGDLFSLLSCIPSSAYREAIRPFLVASMQARRQSVSINRQLVGLLADKEAGRIPAYLRQKAPTIQHIKGYLSAHPEASNPWDDVMNDLNSTLLDRAIGAKKSELAWAKAQSEAYEGQGQPEVDADGDVHMGVRAPSPVWRALLAAIDEVYHQRSKEAKREKWGPPTADSRGRNVFLGWVDDKGSAEAEWSSIVKDLGFIWDQALVIVDNELLAEELKVQKKNTVREQAVKDVGEATSSKDIASIVQAEVAKALQNANKGKGKVSTVGKQGAGSQAKADVVGEKSSGTRRGKRSGKQTKANNAKKGGPSGQNSKGKGRR</sequence>
<feature type="region of interest" description="Disordered" evidence="1">
    <location>
        <begin position="1"/>
        <end position="40"/>
    </location>
</feature>
<evidence type="ECO:0000313" key="2">
    <source>
        <dbReference type="EMBL" id="KAF9439700.1"/>
    </source>
</evidence>
<protein>
    <submittedName>
        <fullName evidence="2">Uncharacterized protein</fullName>
    </submittedName>
</protein>
<feature type="compositionally biased region" description="Basic residues" evidence="1">
    <location>
        <begin position="364"/>
        <end position="373"/>
    </location>
</feature>
<reference evidence="2" key="1">
    <citation type="submission" date="2020-11" db="EMBL/GenBank/DDBJ databases">
        <authorList>
            <consortium name="DOE Joint Genome Institute"/>
            <person name="Ahrendt S."/>
            <person name="Riley R."/>
            <person name="Andreopoulos W."/>
            <person name="Labutti K."/>
            <person name="Pangilinan J."/>
            <person name="Ruiz-Duenas F.J."/>
            <person name="Barrasa J.M."/>
            <person name="Sanchez-Garcia M."/>
            <person name="Camarero S."/>
            <person name="Miyauchi S."/>
            <person name="Serrano A."/>
            <person name="Linde D."/>
            <person name="Babiker R."/>
            <person name="Drula E."/>
            <person name="Ayuso-Fernandez I."/>
            <person name="Pacheco R."/>
            <person name="Padilla G."/>
            <person name="Ferreira P."/>
            <person name="Barriuso J."/>
            <person name="Kellner H."/>
            <person name="Castanera R."/>
            <person name="Alfaro M."/>
            <person name="Ramirez L."/>
            <person name="Pisabarro A.G."/>
            <person name="Kuo A."/>
            <person name="Tritt A."/>
            <person name="Lipzen A."/>
            <person name="He G."/>
            <person name="Yan M."/>
            <person name="Ng V."/>
            <person name="Cullen D."/>
            <person name="Martin F."/>
            <person name="Rosso M.-N."/>
            <person name="Henrissat B."/>
            <person name="Hibbett D."/>
            <person name="Martinez A.T."/>
            <person name="Grigoriev I.V."/>
        </authorList>
    </citation>
    <scope>NUCLEOTIDE SEQUENCE</scope>
    <source>
        <strain evidence="2">MF-IS2</strain>
    </source>
</reference>
<dbReference type="AlphaFoldDB" id="A0A9P5WXQ3"/>
<evidence type="ECO:0000313" key="3">
    <source>
        <dbReference type="Proteomes" id="UP000807342"/>
    </source>
</evidence>
<dbReference type="Proteomes" id="UP000807342">
    <property type="component" value="Unassembled WGS sequence"/>
</dbReference>
<organism evidence="2 3">
    <name type="scientific">Macrolepiota fuliginosa MF-IS2</name>
    <dbReference type="NCBI Taxonomy" id="1400762"/>
    <lineage>
        <taxon>Eukaryota</taxon>
        <taxon>Fungi</taxon>
        <taxon>Dikarya</taxon>
        <taxon>Basidiomycota</taxon>
        <taxon>Agaricomycotina</taxon>
        <taxon>Agaricomycetes</taxon>
        <taxon>Agaricomycetidae</taxon>
        <taxon>Agaricales</taxon>
        <taxon>Agaricineae</taxon>
        <taxon>Agaricaceae</taxon>
        <taxon>Macrolepiota</taxon>
    </lineage>
</organism>
<feature type="compositionally biased region" description="Polar residues" evidence="1">
    <location>
        <begin position="387"/>
        <end position="396"/>
    </location>
</feature>
<comment type="caution">
    <text evidence="2">The sequence shown here is derived from an EMBL/GenBank/DDBJ whole genome shotgun (WGS) entry which is preliminary data.</text>
</comment>
<accession>A0A9P5WXQ3</accession>
<evidence type="ECO:0000256" key="1">
    <source>
        <dbReference type="SAM" id="MobiDB-lite"/>
    </source>
</evidence>
<gene>
    <name evidence="2" type="ORF">P691DRAFT_690034</name>
</gene>
<name>A0A9P5WXQ3_9AGAR</name>
<dbReference type="OrthoDB" id="3110507at2759"/>
<keyword evidence="3" id="KW-1185">Reference proteome</keyword>
<dbReference type="EMBL" id="MU153631">
    <property type="protein sequence ID" value="KAF9439700.1"/>
    <property type="molecule type" value="Genomic_DNA"/>
</dbReference>
<proteinExistence type="predicted"/>